<keyword evidence="3" id="KW-1185">Reference proteome</keyword>
<dbReference type="GO" id="GO:0046872">
    <property type="term" value="F:metal ion binding"/>
    <property type="evidence" value="ECO:0007669"/>
    <property type="project" value="InterPro"/>
</dbReference>
<accession>A0A938YDN1</accession>
<reference evidence="2" key="1">
    <citation type="submission" date="2021-01" db="EMBL/GenBank/DDBJ databases">
        <title>YIM 132084 draft genome.</title>
        <authorList>
            <person name="An D."/>
        </authorList>
    </citation>
    <scope>NUCLEOTIDE SEQUENCE</scope>
    <source>
        <strain evidence="2">YIM 132084</strain>
    </source>
</reference>
<dbReference type="InterPro" id="IPR034660">
    <property type="entry name" value="DinB/YfiT-like"/>
</dbReference>
<protein>
    <submittedName>
        <fullName evidence="2">Maleylpyruvate isomerase N-terminal domain-containing protein</fullName>
    </submittedName>
</protein>
<dbReference type="InterPro" id="IPR024344">
    <property type="entry name" value="MDMPI_metal-binding"/>
</dbReference>
<dbReference type="RefSeq" id="WP_205259221.1">
    <property type="nucleotide sequence ID" value="NZ_JAERWK010000005.1"/>
</dbReference>
<dbReference type="GO" id="GO:0016853">
    <property type="term" value="F:isomerase activity"/>
    <property type="evidence" value="ECO:0007669"/>
    <property type="project" value="UniProtKB-KW"/>
</dbReference>
<dbReference type="AlphaFoldDB" id="A0A938YDN1"/>
<dbReference type="SUPFAM" id="SSF109854">
    <property type="entry name" value="DinB/YfiT-like putative metalloenzymes"/>
    <property type="match status" value="1"/>
</dbReference>
<comment type="caution">
    <text evidence="2">The sequence shown here is derived from an EMBL/GenBank/DDBJ whole genome shotgun (WGS) entry which is preliminary data.</text>
</comment>
<evidence type="ECO:0000313" key="2">
    <source>
        <dbReference type="EMBL" id="MBM9466259.1"/>
    </source>
</evidence>
<evidence type="ECO:0000313" key="3">
    <source>
        <dbReference type="Proteomes" id="UP000663792"/>
    </source>
</evidence>
<name>A0A938YDN1_9ACTN</name>
<dbReference type="Gene3D" id="1.20.120.450">
    <property type="entry name" value="dinb family like domain"/>
    <property type="match status" value="1"/>
</dbReference>
<proteinExistence type="predicted"/>
<feature type="domain" description="Mycothiol-dependent maleylpyruvate isomerase metal-binding" evidence="1">
    <location>
        <begin position="7"/>
        <end position="154"/>
    </location>
</feature>
<evidence type="ECO:0000259" key="1">
    <source>
        <dbReference type="Pfam" id="PF11716"/>
    </source>
</evidence>
<dbReference type="Proteomes" id="UP000663792">
    <property type="component" value="Unassembled WGS sequence"/>
</dbReference>
<dbReference type="Pfam" id="PF11716">
    <property type="entry name" value="MDMPI_N"/>
    <property type="match status" value="1"/>
</dbReference>
<dbReference type="EMBL" id="JAERWK010000005">
    <property type="protein sequence ID" value="MBM9466259.1"/>
    <property type="molecule type" value="Genomic_DNA"/>
</dbReference>
<gene>
    <name evidence="2" type="ORF">JL106_03065</name>
</gene>
<sequence>MDDPVFRNAAYAFANLAAQIPEDRWQEPALGTWSVRDLVGHTSRSLTTVRDYLDRPAERVEIGSAAAYYVAIGIMTAQDPALTPEKVAERGRQAGRDLGDDPVASIDALVTAATARVADASGDAVISSIAGGIRVADYLPTRTFELAVHCRDLARALDIDWQLPDPVLTVAVRLATDIALELGAGTFLLDALTGRSPLPEHFSVV</sequence>
<organism evidence="2 3">
    <name type="scientific">Nakamurella leprariae</name>
    <dbReference type="NCBI Taxonomy" id="2803911"/>
    <lineage>
        <taxon>Bacteria</taxon>
        <taxon>Bacillati</taxon>
        <taxon>Actinomycetota</taxon>
        <taxon>Actinomycetes</taxon>
        <taxon>Nakamurellales</taxon>
        <taxon>Nakamurellaceae</taxon>
        <taxon>Nakamurella</taxon>
    </lineage>
</organism>
<keyword evidence="2" id="KW-0413">Isomerase</keyword>